<evidence type="ECO:0000259" key="7">
    <source>
        <dbReference type="Pfam" id="PF00347"/>
    </source>
</evidence>
<dbReference type="NCBIfam" id="TIGR03654">
    <property type="entry name" value="L6_bact"/>
    <property type="match status" value="1"/>
</dbReference>
<comment type="subunit">
    <text evidence="4">Part of the 50S ribosomal subunit.</text>
</comment>
<dbReference type="PANTHER" id="PTHR11655:SF14">
    <property type="entry name" value="LARGE RIBOSOMAL SUBUNIT PROTEIN UL6M"/>
    <property type="match status" value="1"/>
</dbReference>
<dbReference type="InterPro" id="IPR019906">
    <property type="entry name" value="Ribosomal_uL6_bac-type"/>
</dbReference>
<keyword evidence="4 6" id="KW-0694">RNA-binding</keyword>
<dbReference type="SUPFAM" id="SSF56053">
    <property type="entry name" value="Ribosomal protein L6"/>
    <property type="match status" value="2"/>
</dbReference>
<dbReference type="STRING" id="1798370.A2Z00_00180"/>
<evidence type="ECO:0000313" key="8">
    <source>
        <dbReference type="EMBL" id="OGG11859.1"/>
    </source>
</evidence>
<name>A0A1F5ZH68_9BACT</name>
<comment type="function">
    <text evidence="4 6">This protein binds to the 23S rRNA, and is important in its secondary structure. It is located near the subunit interface in the base of the L7/L12 stalk, and near the tRNA binding site of the peptidyltransferase center.</text>
</comment>
<dbReference type="PROSITE" id="PS00525">
    <property type="entry name" value="RIBOSOMAL_L6_1"/>
    <property type="match status" value="1"/>
</dbReference>
<evidence type="ECO:0000256" key="5">
    <source>
        <dbReference type="RuleBase" id="RU003869"/>
    </source>
</evidence>
<dbReference type="FunFam" id="3.90.930.12:FF:000001">
    <property type="entry name" value="50S ribosomal protein L6"/>
    <property type="match status" value="1"/>
</dbReference>
<proteinExistence type="inferred from homology"/>
<dbReference type="GO" id="GO:0019843">
    <property type="term" value="F:rRNA binding"/>
    <property type="evidence" value="ECO:0007669"/>
    <property type="project" value="UniProtKB-UniRule"/>
</dbReference>
<comment type="similarity">
    <text evidence="1 4 5">Belongs to the universal ribosomal protein uL6 family.</text>
</comment>
<dbReference type="PANTHER" id="PTHR11655">
    <property type="entry name" value="60S/50S RIBOSOMAL PROTEIN L6/L9"/>
    <property type="match status" value="1"/>
</dbReference>
<dbReference type="PRINTS" id="PR00059">
    <property type="entry name" value="RIBOSOMALL6"/>
</dbReference>
<keyword evidence="3 4" id="KW-0687">Ribonucleoprotein</keyword>
<dbReference type="Proteomes" id="UP000177268">
    <property type="component" value="Unassembled WGS sequence"/>
</dbReference>
<dbReference type="PIRSF" id="PIRSF002162">
    <property type="entry name" value="Ribosomal_L6"/>
    <property type="match status" value="1"/>
</dbReference>
<dbReference type="GO" id="GO:0022625">
    <property type="term" value="C:cytosolic large ribosomal subunit"/>
    <property type="evidence" value="ECO:0007669"/>
    <property type="project" value="UniProtKB-UniRule"/>
</dbReference>
<gene>
    <name evidence="4" type="primary">rplF</name>
    <name evidence="8" type="ORF">A2Z00_00180</name>
</gene>
<dbReference type="AlphaFoldDB" id="A0A1F5ZH68"/>
<sequence length="186" mass="19439">MSRIGNAPVVVPKEVTISVDDGGVGVKGPKGEQRVMIPSGITVKAEGTNLVISRAHDDKPSRALHGFIRAELANATEGVLKGWTKTLELSGVGYRAAMSGANLVLTIGFSHPVTVVPPEGITFTVNEGKIVISGINKQIVGQSAAKIRSIKKPEPYKGKGIKYEGEYIRKKAGKSAKTVGGAPGVK</sequence>
<dbReference type="HAMAP" id="MF_01365_B">
    <property type="entry name" value="Ribosomal_uL6_B"/>
    <property type="match status" value="1"/>
</dbReference>
<protein>
    <recommendedName>
        <fullName evidence="4">Large ribosomal subunit protein uL6</fullName>
    </recommendedName>
</protein>
<comment type="caution">
    <text evidence="8">The sequence shown here is derived from an EMBL/GenBank/DDBJ whole genome shotgun (WGS) entry which is preliminary data.</text>
</comment>
<accession>A0A1F5ZH68</accession>
<keyword evidence="2 4" id="KW-0689">Ribosomal protein</keyword>
<dbReference type="Pfam" id="PF00347">
    <property type="entry name" value="Ribosomal_L6"/>
    <property type="match status" value="2"/>
</dbReference>
<evidence type="ECO:0000313" key="9">
    <source>
        <dbReference type="Proteomes" id="UP000177268"/>
    </source>
</evidence>
<dbReference type="InterPro" id="IPR020040">
    <property type="entry name" value="Ribosomal_uL6_a/b-dom"/>
</dbReference>
<dbReference type="InterPro" id="IPR002358">
    <property type="entry name" value="Ribosomal_uL6_CS"/>
</dbReference>
<evidence type="ECO:0000256" key="3">
    <source>
        <dbReference type="ARBA" id="ARBA00023274"/>
    </source>
</evidence>
<keyword evidence="4 6" id="KW-0699">rRNA-binding</keyword>
<evidence type="ECO:0000256" key="4">
    <source>
        <dbReference type="HAMAP-Rule" id="MF_01365"/>
    </source>
</evidence>
<dbReference type="GO" id="GO:0002181">
    <property type="term" value="P:cytoplasmic translation"/>
    <property type="evidence" value="ECO:0007669"/>
    <property type="project" value="TreeGrafter"/>
</dbReference>
<dbReference type="InterPro" id="IPR036789">
    <property type="entry name" value="Ribosomal_uL6-like_a/b-dom_sf"/>
</dbReference>
<dbReference type="EMBL" id="MFIZ01000012">
    <property type="protein sequence ID" value="OGG11859.1"/>
    <property type="molecule type" value="Genomic_DNA"/>
</dbReference>
<evidence type="ECO:0000256" key="1">
    <source>
        <dbReference type="ARBA" id="ARBA00009356"/>
    </source>
</evidence>
<dbReference type="Gene3D" id="3.90.930.12">
    <property type="entry name" value="Ribosomal protein L6, alpha-beta domain"/>
    <property type="match status" value="2"/>
</dbReference>
<feature type="domain" description="Large ribosomal subunit protein uL6 alpha-beta" evidence="7">
    <location>
        <begin position="91"/>
        <end position="163"/>
    </location>
</feature>
<reference evidence="8 9" key="1">
    <citation type="journal article" date="2016" name="Nat. Commun.">
        <title>Thousands of microbial genomes shed light on interconnected biogeochemical processes in an aquifer system.</title>
        <authorList>
            <person name="Anantharaman K."/>
            <person name="Brown C.T."/>
            <person name="Hug L.A."/>
            <person name="Sharon I."/>
            <person name="Castelle C.J."/>
            <person name="Probst A.J."/>
            <person name="Thomas B.C."/>
            <person name="Singh A."/>
            <person name="Wilkins M.J."/>
            <person name="Karaoz U."/>
            <person name="Brodie E.L."/>
            <person name="Williams K.H."/>
            <person name="Hubbard S.S."/>
            <person name="Banfield J.F."/>
        </authorList>
    </citation>
    <scope>NUCLEOTIDE SEQUENCE [LARGE SCALE GENOMIC DNA]</scope>
</reference>
<organism evidence="8 9">
    <name type="scientific">Candidatus Gottesmanbacteria bacterium RBG_13_45_10</name>
    <dbReference type="NCBI Taxonomy" id="1798370"/>
    <lineage>
        <taxon>Bacteria</taxon>
        <taxon>Candidatus Gottesmaniibacteriota</taxon>
    </lineage>
</organism>
<evidence type="ECO:0000256" key="2">
    <source>
        <dbReference type="ARBA" id="ARBA00022980"/>
    </source>
</evidence>
<evidence type="ECO:0000256" key="6">
    <source>
        <dbReference type="RuleBase" id="RU003870"/>
    </source>
</evidence>
<dbReference type="InterPro" id="IPR000702">
    <property type="entry name" value="Ribosomal_uL6-like"/>
</dbReference>
<dbReference type="GO" id="GO:0003735">
    <property type="term" value="F:structural constituent of ribosome"/>
    <property type="evidence" value="ECO:0007669"/>
    <property type="project" value="UniProtKB-UniRule"/>
</dbReference>
<feature type="domain" description="Large ribosomal subunit protein uL6 alpha-beta" evidence="7">
    <location>
        <begin position="11"/>
        <end position="82"/>
    </location>
</feature>